<gene>
    <name evidence="1" type="ORF">CROS1456_LOCUS3481</name>
    <name evidence="2" type="ORF">HKI87_09g56860</name>
</gene>
<evidence type="ECO:0000313" key="1">
    <source>
        <dbReference type="EMBL" id="CAE0190391.1"/>
    </source>
</evidence>
<evidence type="ECO:0000313" key="3">
    <source>
        <dbReference type="Proteomes" id="UP001472866"/>
    </source>
</evidence>
<sequence length="286" mass="31408">MSGTTTNLIARKKSADGRALRASSSATSKVLARRRSVACLAEAQARVSRRRSFVSRQTGGRDADSCSASNALETAIRSLDDLRVRHGGTSLDHPPPPSLPVINVGDSIVCLSRDERLIGETRRQKARERIRQAETYSRDHYKYSLFAGGDPSDVAETEPHRELTPFEHVRIARASARLGWLGIEAGVAGDALSPRLEPTARARQEQLKSRRYDSEGGTILVYGDRTPIFVPKLDFSVLPNFRKPRLYNKQVAAKGKLAKYDKGQGKAKGKGKGKGIVGLLSLKFWN</sequence>
<keyword evidence="3" id="KW-1185">Reference proteome</keyword>
<accession>A0A7S3C9Z4</accession>
<dbReference type="Proteomes" id="UP001472866">
    <property type="component" value="Chromosome 09"/>
</dbReference>
<reference evidence="1" key="1">
    <citation type="submission" date="2021-01" db="EMBL/GenBank/DDBJ databases">
        <authorList>
            <person name="Corre E."/>
            <person name="Pelletier E."/>
            <person name="Niang G."/>
            <person name="Scheremetjew M."/>
            <person name="Finn R."/>
            <person name="Kale V."/>
            <person name="Holt S."/>
            <person name="Cochrane G."/>
            <person name="Meng A."/>
            <person name="Brown T."/>
            <person name="Cohen L."/>
        </authorList>
    </citation>
    <scope>NUCLEOTIDE SEQUENCE</scope>
    <source>
        <strain evidence="1">RCC1871</strain>
    </source>
</reference>
<proteinExistence type="predicted"/>
<protein>
    <submittedName>
        <fullName evidence="1">Uncharacterized protein</fullName>
    </submittedName>
</protein>
<dbReference type="AlphaFoldDB" id="A0A7S3C9Z4"/>
<dbReference type="EMBL" id="CP151509">
    <property type="protein sequence ID" value="WZN64132.1"/>
    <property type="molecule type" value="Genomic_DNA"/>
</dbReference>
<evidence type="ECO:0000313" key="2">
    <source>
        <dbReference type="EMBL" id="WZN64132.1"/>
    </source>
</evidence>
<dbReference type="EMBL" id="HBHZ01004517">
    <property type="protein sequence ID" value="CAE0190391.1"/>
    <property type="molecule type" value="Transcribed_RNA"/>
</dbReference>
<organism evidence="1">
    <name type="scientific">Chloropicon roscoffensis</name>
    <dbReference type="NCBI Taxonomy" id="1461544"/>
    <lineage>
        <taxon>Eukaryota</taxon>
        <taxon>Viridiplantae</taxon>
        <taxon>Chlorophyta</taxon>
        <taxon>Chloropicophyceae</taxon>
        <taxon>Chloropicales</taxon>
        <taxon>Chloropicaceae</taxon>
        <taxon>Chloropicon</taxon>
    </lineage>
</organism>
<reference evidence="2 3" key="2">
    <citation type="submission" date="2024-03" db="EMBL/GenBank/DDBJ databases">
        <title>Complete genome sequence of the green alga Chloropicon roscoffensis RCC1871.</title>
        <authorList>
            <person name="Lemieux C."/>
            <person name="Pombert J.-F."/>
            <person name="Otis C."/>
            <person name="Turmel M."/>
        </authorList>
    </citation>
    <scope>NUCLEOTIDE SEQUENCE [LARGE SCALE GENOMIC DNA]</scope>
    <source>
        <strain evidence="2 3">RCC1871</strain>
    </source>
</reference>
<name>A0A7S3C9Z4_9CHLO</name>